<dbReference type="PANTHER" id="PTHR10907:SF47">
    <property type="entry name" value="REGUCALCIN"/>
    <property type="match status" value="1"/>
</dbReference>
<feature type="binding site" evidence="3">
    <location>
        <position position="17"/>
    </location>
    <ligand>
        <name>a divalent metal cation</name>
        <dbReference type="ChEBI" id="CHEBI:60240"/>
    </ligand>
</feature>
<dbReference type="AlphaFoldDB" id="A0A132BYU7"/>
<evidence type="ECO:0000256" key="2">
    <source>
        <dbReference type="PIRSR" id="PIRSR605511-1"/>
    </source>
</evidence>
<reference evidence="5 6" key="1">
    <citation type="submission" date="2015-12" db="EMBL/GenBank/DDBJ databases">
        <title>Genome sequence of the marine Rhodobacteraceae strain O3.65, Candidatus Tritonibacter horizontis.</title>
        <authorList>
            <person name="Poehlein A."/>
            <person name="Giebel H.A."/>
            <person name="Voget S."/>
            <person name="Brinkhoff T."/>
        </authorList>
    </citation>
    <scope>NUCLEOTIDE SEQUENCE [LARGE SCALE GENOMIC DNA]</scope>
    <source>
        <strain evidence="5 6">O3.65</strain>
    </source>
</reference>
<feature type="binding site" evidence="3">
    <location>
        <position position="146"/>
    </location>
    <ligand>
        <name>a divalent metal cation</name>
        <dbReference type="ChEBI" id="CHEBI:60240"/>
    </ligand>
</feature>
<dbReference type="Proteomes" id="UP000068382">
    <property type="component" value="Unassembled WGS sequence"/>
</dbReference>
<proteinExistence type="inferred from homology"/>
<evidence type="ECO:0000256" key="3">
    <source>
        <dbReference type="PIRSR" id="PIRSR605511-2"/>
    </source>
</evidence>
<dbReference type="SUPFAM" id="SSF63829">
    <property type="entry name" value="Calcium-dependent phosphotriesterase"/>
    <property type="match status" value="1"/>
</dbReference>
<dbReference type="EC" id="3.1.1.15" evidence="5"/>
<feature type="binding site" evidence="3">
    <location>
        <position position="101"/>
    </location>
    <ligand>
        <name>substrate</name>
    </ligand>
</feature>
<accession>A0A132BYU7</accession>
<dbReference type="InterPro" id="IPR005511">
    <property type="entry name" value="SMP-30"/>
</dbReference>
<keyword evidence="3" id="KW-0862">Zinc</keyword>
<feature type="active site" description="Proton donor/acceptor" evidence="2">
    <location>
        <position position="201"/>
    </location>
</feature>
<dbReference type="PATRIC" id="fig|1768241.3.peg.1663"/>
<dbReference type="GO" id="GO:0005509">
    <property type="term" value="F:calcium ion binding"/>
    <property type="evidence" value="ECO:0007669"/>
    <property type="project" value="TreeGrafter"/>
</dbReference>
<sequence length="301" mass="33002">MTPTPQIYDARPCTLGEGPLWHPERQQLFWFDIVNNRLLSQAQDGTPLSWSFDRNVSAAGWIDTDHLLIASETGLSRFNLATGAEEMLCEIEADNPLTRSNDGRADPWGGFWVGTMSKAGEPGQGTLYRWAAGALRVLETQMSTPNAICFDKARSCAYYSDTKTRIIWRQPVNPVSGWPEGDKQVFVDLRAPSSQPEHKPDGAVIDAEGCLWSAQWGSARVARYSPEGTFLSAVDLPTGHTSCPAIGGSDLKTLYVTTAQQKLPENRADWHQTAGQVFHIPIAATGQAEPCLPLSLQETQS</sequence>
<dbReference type="InterPro" id="IPR013658">
    <property type="entry name" value="SGL"/>
</dbReference>
<dbReference type="RefSeq" id="WP_068241834.1">
    <property type="nucleotide sequence ID" value="NZ_LPUY01000049.1"/>
</dbReference>
<comment type="caution">
    <text evidence="5">The sequence shown here is derived from an EMBL/GenBank/DDBJ whole genome shotgun (WGS) entry which is preliminary data.</text>
</comment>
<dbReference type="InterPro" id="IPR011042">
    <property type="entry name" value="6-blade_b-propeller_TolB-like"/>
</dbReference>
<feature type="binding site" evidence="3">
    <location>
        <position position="99"/>
    </location>
    <ligand>
        <name>substrate</name>
    </ligand>
</feature>
<keyword evidence="5" id="KW-0378">Hydrolase</keyword>
<dbReference type="GO" id="GO:0050021">
    <property type="term" value="F:L-arabinonolactonase activity"/>
    <property type="evidence" value="ECO:0007669"/>
    <property type="project" value="UniProtKB-EC"/>
</dbReference>
<organism evidence="5 6">
    <name type="scientific">Tritonibacter horizontis</name>
    <dbReference type="NCBI Taxonomy" id="1768241"/>
    <lineage>
        <taxon>Bacteria</taxon>
        <taxon>Pseudomonadati</taxon>
        <taxon>Pseudomonadota</taxon>
        <taxon>Alphaproteobacteria</taxon>
        <taxon>Rhodobacterales</taxon>
        <taxon>Paracoccaceae</taxon>
        <taxon>Tritonibacter</taxon>
    </lineage>
</organism>
<dbReference type="Gene3D" id="2.120.10.30">
    <property type="entry name" value="TolB, C-terminal domain"/>
    <property type="match status" value="1"/>
</dbReference>
<name>A0A132BYU7_9RHOB</name>
<evidence type="ECO:0000313" key="5">
    <source>
        <dbReference type="EMBL" id="KUP93561.1"/>
    </source>
</evidence>
<feature type="domain" description="SMP-30/Gluconolactonase/LRE-like region" evidence="4">
    <location>
        <begin position="15"/>
        <end position="260"/>
    </location>
</feature>
<dbReference type="PANTHER" id="PTHR10907">
    <property type="entry name" value="REGUCALCIN"/>
    <property type="match status" value="1"/>
</dbReference>
<gene>
    <name evidence="5" type="primary">araB_2</name>
    <name evidence="5" type="ORF">TRIHO_15840</name>
</gene>
<evidence type="ECO:0000256" key="1">
    <source>
        <dbReference type="ARBA" id="ARBA00008853"/>
    </source>
</evidence>
<keyword evidence="6" id="KW-1185">Reference proteome</keyword>
<feature type="binding site" evidence="3">
    <location>
        <position position="201"/>
    </location>
    <ligand>
        <name>a divalent metal cation</name>
        <dbReference type="ChEBI" id="CHEBI:60240"/>
    </ligand>
</feature>
<dbReference type="OrthoDB" id="2633250at2"/>
<protein>
    <submittedName>
        <fullName evidence="5">L-arabinolactonase</fullName>
        <ecNumber evidence="5">3.1.1.15</ecNumber>
    </submittedName>
</protein>
<keyword evidence="3" id="KW-0479">Metal-binding</keyword>
<evidence type="ECO:0000259" key="4">
    <source>
        <dbReference type="Pfam" id="PF08450"/>
    </source>
</evidence>
<dbReference type="GO" id="GO:0019853">
    <property type="term" value="P:L-ascorbic acid biosynthetic process"/>
    <property type="evidence" value="ECO:0007669"/>
    <property type="project" value="TreeGrafter"/>
</dbReference>
<dbReference type="PRINTS" id="PR01790">
    <property type="entry name" value="SMP30FAMILY"/>
</dbReference>
<comment type="cofactor">
    <cofactor evidence="3">
        <name>Zn(2+)</name>
        <dbReference type="ChEBI" id="CHEBI:29105"/>
    </cofactor>
    <text evidence="3">Binds 1 divalent metal cation per subunit.</text>
</comment>
<comment type="similarity">
    <text evidence="1">Belongs to the SMP-30/CGR1 family.</text>
</comment>
<dbReference type="Pfam" id="PF08450">
    <property type="entry name" value="SGL"/>
    <property type="match status" value="1"/>
</dbReference>
<evidence type="ECO:0000313" key="6">
    <source>
        <dbReference type="Proteomes" id="UP000068382"/>
    </source>
</evidence>
<dbReference type="GO" id="GO:0004341">
    <property type="term" value="F:gluconolactonase activity"/>
    <property type="evidence" value="ECO:0007669"/>
    <property type="project" value="TreeGrafter"/>
</dbReference>
<dbReference type="EMBL" id="LPUY01000049">
    <property type="protein sequence ID" value="KUP93561.1"/>
    <property type="molecule type" value="Genomic_DNA"/>
</dbReference>